<dbReference type="Gene3D" id="3.20.20.60">
    <property type="entry name" value="Phosphoenolpyruvate-binding domains"/>
    <property type="match status" value="1"/>
</dbReference>
<keyword evidence="2" id="KW-1185">Reference proteome</keyword>
<dbReference type="CDD" id="cd00377">
    <property type="entry name" value="ICL_PEPM"/>
    <property type="match status" value="1"/>
</dbReference>
<dbReference type="PANTHER" id="PTHR42905">
    <property type="entry name" value="PHOSPHOENOLPYRUVATE CARBOXYLASE"/>
    <property type="match status" value="1"/>
</dbReference>
<sequence length="303" mass="32516">MTDWLLNRAARPPAPATLPALLETGGTTAVAGCWDGMSALLAKRAGFDALYLSGAALSASMALPDLGLLTMEDVTRAARTVVRASGLPLIVDADTGFGEALNVMRAVRELEAAGAAAIQIEDQDFPKKCGHLNDKRLVPADEMCRKVAAAKAAADSLLVCARTDAVMISLDEALTRARAYVNAGADIVFVEAMTSAEMVREVRAALDIPLLGNMTEFGRTPIIPLADWADWGVNLVIYPVSALRIASRAMEEFYSRLKANGDVSADLPAMMTRAELYERIRYFDYEHLDESIAATVLPDTSDH</sequence>
<comment type="caution">
    <text evidence="1">The sequence shown here is derived from an EMBL/GenBank/DDBJ whole genome shotgun (WGS) entry which is preliminary data.</text>
</comment>
<dbReference type="OrthoDB" id="8629576at2"/>
<dbReference type="RefSeq" id="WP_018303316.1">
    <property type="nucleotide sequence ID" value="NZ_KB902294.1"/>
</dbReference>
<keyword evidence="1" id="KW-0808">Transferase</keyword>
<dbReference type="GO" id="GO:0008807">
    <property type="term" value="F:carboxyvinyl-carboxyphosphonate phosphorylmutase activity"/>
    <property type="evidence" value="ECO:0007669"/>
    <property type="project" value="UniProtKB-EC"/>
</dbReference>
<accession>A0A0D0QCU6</accession>
<dbReference type="AlphaFoldDB" id="A0A0D0QCU6"/>
<dbReference type="SUPFAM" id="SSF51621">
    <property type="entry name" value="Phosphoenolpyruvate/pyruvate domain"/>
    <property type="match status" value="1"/>
</dbReference>
<protein>
    <submittedName>
        <fullName evidence="1">PEP phosphonomutase</fullName>
        <ecNumber evidence="1">2.7.8.23</ecNumber>
    </submittedName>
</protein>
<dbReference type="EC" id="2.7.8.23" evidence="1"/>
<organism evidence="1 2">
    <name type="scientific">Wenxinia marina DSM 24838</name>
    <dbReference type="NCBI Taxonomy" id="1123501"/>
    <lineage>
        <taxon>Bacteria</taxon>
        <taxon>Pseudomonadati</taxon>
        <taxon>Pseudomonadota</taxon>
        <taxon>Alphaproteobacteria</taxon>
        <taxon>Rhodobacterales</taxon>
        <taxon>Roseobacteraceae</taxon>
        <taxon>Wenxinia</taxon>
    </lineage>
</organism>
<dbReference type="InterPro" id="IPR018523">
    <property type="entry name" value="Isocitrate_lyase_ph_CS"/>
</dbReference>
<dbReference type="GO" id="GO:0016833">
    <property type="term" value="F:oxo-acid-lyase activity"/>
    <property type="evidence" value="ECO:0007669"/>
    <property type="project" value="UniProtKB-ARBA"/>
</dbReference>
<evidence type="ECO:0000313" key="1">
    <source>
        <dbReference type="EMBL" id="KIQ70137.1"/>
    </source>
</evidence>
<reference evidence="1 2" key="1">
    <citation type="submission" date="2013-01" db="EMBL/GenBank/DDBJ databases">
        <authorList>
            <person name="Fiebig A."/>
            <person name="Goeker M."/>
            <person name="Klenk H.-P.P."/>
        </authorList>
    </citation>
    <scope>NUCLEOTIDE SEQUENCE [LARGE SCALE GENOMIC DNA]</scope>
    <source>
        <strain evidence="1 2">DSM 24838</strain>
    </source>
</reference>
<proteinExistence type="predicted"/>
<evidence type="ECO:0000313" key="2">
    <source>
        <dbReference type="Proteomes" id="UP000035100"/>
    </source>
</evidence>
<dbReference type="InterPro" id="IPR040442">
    <property type="entry name" value="Pyrv_kinase-like_dom_sf"/>
</dbReference>
<name>A0A0D0QCU6_9RHOB</name>
<dbReference type="PANTHER" id="PTHR42905:SF5">
    <property type="entry name" value="CARBOXYVINYL-CARBOXYPHOSPHONATE PHOSPHORYLMUTASE, CHLOROPLASTIC"/>
    <property type="match status" value="1"/>
</dbReference>
<dbReference type="InterPro" id="IPR039556">
    <property type="entry name" value="ICL/PEPM"/>
</dbReference>
<dbReference type="Proteomes" id="UP000035100">
    <property type="component" value="Unassembled WGS sequence"/>
</dbReference>
<dbReference type="EMBL" id="AONG01000007">
    <property type="protein sequence ID" value="KIQ70137.1"/>
    <property type="molecule type" value="Genomic_DNA"/>
</dbReference>
<dbReference type="eggNOG" id="COG2513">
    <property type="taxonomic scope" value="Bacteria"/>
</dbReference>
<dbReference type="InterPro" id="IPR015813">
    <property type="entry name" value="Pyrv/PenolPyrv_kinase-like_dom"/>
</dbReference>
<dbReference type="PATRIC" id="fig|1123501.6.peg.1365"/>
<dbReference type="Pfam" id="PF13714">
    <property type="entry name" value="PEP_mutase"/>
    <property type="match status" value="1"/>
</dbReference>
<dbReference type="STRING" id="1123501.Wenmar_01281"/>
<dbReference type="PROSITE" id="PS00161">
    <property type="entry name" value="ISOCITRATE_LYASE"/>
    <property type="match status" value="1"/>
</dbReference>
<gene>
    <name evidence="1" type="ORF">Wenmar_01281</name>
</gene>